<gene>
    <name evidence="5" type="ORF">FHX44_114901</name>
</gene>
<dbReference type="SUPFAM" id="SSF53448">
    <property type="entry name" value="Nucleotide-diphospho-sugar transferases"/>
    <property type="match status" value="1"/>
</dbReference>
<feature type="domain" description="Glycosyltransferase 2-like" evidence="4">
    <location>
        <begin position="23"/>
        <end position="136"/>
    </location>
</feature>
<comment type="caution">
    <text evidence="5">The sequence shown here is derived from an EMBL/GenBank/DDBJ whole genome shotgun (WGS) entry which is preliminary data.</text>
</comment>
<evidence type="ECO:0000256" key="1">
    <source>
        <dbReference type="ARBA" id="ARBA00006739"/>
    </source>
</evidence>
<dbReference type="PANTHER" id="PTHR43685:SF5">
    <property type="entry name" value="GLYCOSYLTRANSFERASE EPSE-RELATED"/>
    <property type="match status" value="1"/>
</dbReference>
<keyword evidence="6" id="KW-1185">Reference proteome</keyword>
<dbReference type="OrthoDB" id="3177103at2"/>
<evidence type="ECO:0000313" key="6">
    <source>
        <dbReference type="Proteomes" id="UP000321261"/>
    </source>
</evidence>
<dbReference type="InterPro" id="IPR050834">
    <property type="entry name" value="Glycosyltransf_2"/>
</dbReference>
<dbReference type="InterPro" id="IPR001173">
    <property type="entry name" value="Glyco_trans_2-like"/>
</dbReference>
<dbReference type="RefSeq" id="WP_147257892.1">
    <property type="nucleotide sequence ID" value="NZ_VIWU01000001.1"/>
</dbReference>
<dbReference type="PANTHER" id="PTHR43685">
    <property type="entry name" value="GLYCOSYLTRANSFERASE"/>
    <property type="match status" value="1"/>
</dbReference>
<accession>A0A561SVV0</accession>
<dbReference type="AlphaFoldDB" id="A0A561SVV0"/>
<reference evidence="5 6" key="1">
    <citation type="submission" date="2019-06" db="EMBL/GenBank/DDBJ databases">
        <title>Sequencing the genomes of 1000 actinobacteria strains.</title>
        <authorList>
            <person name="Klenk H.-P."/>
        </authorList>
    </citation>
    <scope>NUCLEOTIDE SEQUENCE [LARGE SCALE GENOMIC DNA]</scope>
    <source>
        <strain evidence="5 6">DSM 45671</strain>
    </source>
</reference>
<keyword evidence="3 5" id="KW-0808">Transferase</keyword>
<dbReference type="GO" id="GO:0016757">
    <property type="term" value="F:glycosyltransferase activity"/>
    <property type="evidence" value="ECO:0007669"/>
    <property type="project" value="UniProtKB-KW"/>
</dbReference>
<dbReference type="EMBL" id="VIWU01000001">
    <property type="protein sequence ID" value="TWF78975.1"/>
    <property type="molecule type" value="Genomic_DNA"/>
</dbReference>
<protein>
    <submittedName>
        <fullName evidence="5">Glycosyl transferase family 2</fullName>
    </submittedName>
</protein>
<name>A0A561SVV0_9PSEU</name>
<dbReference type="InterPro" id="IPR029044">
    <property type="entry name" value="Nucleotide-diphossugar_trans"/>
</dbReference>
<dbReference type="Proteomes" id="UP000321261">
    <property type="component" value="Unassembled WGS sequence"/>
</dbReference>
<sequence length="336" mass="36548">MPADDAAAQPALTILSAVDGPAPHLAEMIDSVVAQTVDDWELVVVANGTSDDVERIVAEYAEDPRIRMLRQPYQGVAGGVNAAAAVARGAYYAVLPGDGRLEPTFCGRVAEVLAEHPEIDVLCIDALPFLEGTDQWPSFRQRCGITDEPGVGHRVGLAEIVRRPALYTTAAIRASVWKAAGGYPADTPQVESLAMCLRMSVAGCDLRVLPEQLGGYRLHADNLEHRPRDHGEYDASVERAFLRVAAITDDPQVLAELRSTLRRHRYETALRLARAAVRESDPRTAREHAWLALRQRPSVRPAVMWALLRVAPGGIDTVKAAKRRITGLVHSGVQRG</sequence>
<comment type="similarity">
    <text evidence="1">Belongs to the glycosyltransferase 2 family.</text>
</comment>
<evidence type="ECO:0000256" key="3">
    <source>
        <dbReference type="ARBA" id="ARBA00022679"/>
    </source>
</evidence>
<dbReference type="Pfam" id="PF00535">
    <property type="entry name" value="Glycos_transf_2"/>
    <property type="match status" value="1"/>
</dbReference>
<evidence type="ECO:0000313" key="5">
    <source>
        <dbReference type="EMBL" id="TWF78975.1"/>
    </source>
</evidence>
<evidence type="ECO:0000256" key="2">
    <source>
        <dbReference type="ARBA" id="ARBA00022676"/>
    </source>
</evidence>
<evidence type="ECO:0000259" key="4">
    <source>
        <dbReference type="Pfam" id="PF00535"/>
    </source>
</evidence>
<dbReference type="Gene3D" id="3.90.550.10">
    <property type="entry name" value="Spore Coat Polysaccharide Biosynthesis Protein SpsA, Chain A"/>
    <property type="match status" value="1"/>
</dbReference>
<proteinExistence type="inferred from homology"/>
<dbReference type="CDD" id="cd00761">
    <property type="entry name" value="Glyco_tranf_GTA_type"/>
    <property type="match status" value="1"/>
</dbReference>
<keyword evidence="2" id="KW-0328">Glycosyltransferase</keyword>
<organism evidence="5 6">
    <name type="scientific">Pseudonocardia hierapolitana</name>
    <dbReference type="NCBI Taxonomy" id="1128676"/>
    <lineage>
        <taxon>Bacteria</taxon>
        <taxon>Bacillati</taxon>
        <taxon>Actinomycetota</taxon>
        <taxon>Actinomycetes</taxon>
        <taxon>Pseudonocardiales</taxon>
        <taxon>Pseudonocardiaceae</taxon>
        <taxon>Pseudonocardia</taxon>
    </lineage>
</organism>